<sequence>MPSKLSYINCTNIKLILHRRESIVSWEYHHANTIVIPSTRSEKIGIVRKYSIVIPSTRSEKIGIVRKYSPTKNYERNRFDRRTWFRNER</sequence>
<dbReference type="EMBL" id="JASPKY010000021">
    <property type="protein sequence ID" value="KAK9752307.1"/>
    <property type="molecule type" value="Genomic_DNA"/>
</dbReference>
<evidence type="ECO:0000313" key="2">
    <source>
        <dbReference type="Proteomes" id="UP001458880"/>
    </source>
</evidence>
<organism evidence="1 2">
    <name type="scientific">Popillia japonica</name>
    <name type="common">Japanese beetle</name>
    <dbReference type="NCBI Taxonomy" id="7064"/>
    <lineage>
        <taxon>Eukaryota</taxon>
        <taxon>Metazoa</taxon>
        <taxon>Ecdysozoa</taxon>
        <taxon>Arthropoda</taxon>
        <taxon>Hexapoda</taxon>
        <taxon>Insecta</taxon>
        <taxon>Pterygota</taxon>
        <taxon>Neoptera</taxon>
        <taxon>Endopterygota</taxon>
        <taxon>Coleoptera</taxon>
        <taxon>Polyphaga</taxon>
        <taxon>Scarabaeiformia</taxon>
        <taxon>Scarabaeidae</taxon>
        <taxon>Rutelinae</taxon>
        <taxon>Popillia</taxon>
    </lineage>
</organism>
<evidence type="ECO:0000313" key="1">
    <source>
        <dbReference type="EMBL" id="KAK9752307.1"/>
    </source>
</evidence>
<dbReference type="Proteomes" id="UP001458880">
    <property type="component" value="Unassembled WGS sequence"/>
</dbReference>
<accession>A0AAW1N158</accession>
<protein>
    <submittedName>
        <fullName evidence="1">Uncharacterized protein</fullName>
    </submittedName>
</protein>
<keyword evidence="2" id="KW-1185">Reference proteome</keyword>
<dbReference type="AlphaFoldDB" id="A0AAW1N158"/>
<reference evidence="1 2" key="1">
    <citation type="journal article" date="2024" name="BMC Genomics">
        <title>De novo assembly and annotation of Popillia japonica's genome with initial clues to its potential as an invasive pest.</title>
        <authorList>
            <person name="Cucini C."/>
            <person name="Boschi S."/>
            <person name="Funari R."/>
            <person name="Cardaioli E."/>
            <person name="Iannotti N."/>
            <person name="Marturano G."/>
            <person name="Paoli F."/>
            <person name="Bruttini M."/>
            <person name="Carapelli A."/>
            <person name="Frati F."/>
            <person name="Nardi F."/>
        </authorList>
    </citation>
    <scope>NUCLEOTIDE SEQUENCE [LARGE SCALE GENOMIC DNA]</scope>
    <source>
        <strain evidence="1">DMR45628</strain>
    </source>
</reference>
<comment type="caution">
    <text evidence="1">The sequence shown here is derived from an EMBL/GenBank/DDBJ whole genome shotgun (WGS) entry which is preliminary data.</text>
</comment>
<name>A0AAW1N158_POPJA</name>
<proteinExistence type="predicted"/>
<gene>
    <name evidence="1" type="ORF">QE152_g4256</name>
</gene>